<dbReference type="PROSITE" id="PS51650">
    <property type="entry name" value="C2_DOCK"/>
    <property type="match status" value="1"/>
</dbReference>
<dbReference type="Pfam" id="PF16172">
    <property type="entry name" value="DOCK_N"/>
    <property type="match status" value="1"/>
</dbReference>
<keyword evidence="2" id="KW-0963">Cytoplasm</keyword>
<feature type="domain" description="C2 DOCK-type" evidence="5">
    <location>
        <begin position="395"/>
        <end position="579"/>
    </location>
</feature>
<dbReference type="InterPro" id="IPR032376">
    <property type="entry name" value="DOCK_N"/>
</dbReference>
<dbReference type="Gene3D" id="1.20.1270.350">
    <property type="entry name" value="Dedicator of cytokinesis N-terminal subdomain"/>
    <property type="match status" value="1"/>
</dbReference>
<dbReference type="Gene3D" id="2.30.30.40">
    <property type="entry name" value="SH3 Domains"/>
    <property type="match status" value="1"/>
</dbReference>
<protein>
    <submittedName>
        <fullName evidence="6">Dedicator of cytokinesis 2</fullName>
    </submittedName>
</protein>
<dbReference type="AlphaFoldDB" id="A0A8C4M077"/>
<dbReference type="GO" id="GO:0031267">
    <property type="term" value="F:small GTPase binding"/>
    <property type="evidence" value="ECO:0007669"/>
    <property type="project" value="TreeGrafter"/>
</dbReference>
<dbReference type="GO" id="GO:0005737">
    <property type="term" value="C:cytoplasm"/>
    <property type="evidence" value="ECO:0007669"/>
    <property type="project" value="UniProtKB-SubCell"/>
</dbReference>
<reference evidence="6" key="1">
    <citation type="submission" date="2023-03" db="UniProtKB">
        <authorList>
            <consortium name="Ensembl"/>
        </authorList>
    </citation>
    <scope>IDENTIFICATION</scope>
</reference>
<dbReference type="FunFam" id="2.60.40.150:FF:000044">
    <property type="entry name" value="dedicator of cytokinesis protein 1"/>
    <property type="match status" value="1"/>
</dbReference>
<dbReference type="GO" id="GO:0007264">
    <property type="term" value="P:small GTPase-mediated signal transduction"/>
    <property type="evidence" value="ECO:0007669"/>
    <property type="project" value="InterPro"/>
</dbReference>
<dbReference type="GO" id="GO:0005085">
    <property type="term" value="F:guanyl-nucleotide exchange factor activity"/>
    <property type="evidence" value="ECO:0007669"/>
    <property type="project" value="InterPro"/>
</dbReference>
<evidence type="ECO:0000256" key="3">
    <source>
        <dbReference type="ARBA" id="ARBA00022553"/>
    </source>
</evidence>
<proteinExistence type="inferred from homology"/>
<dbReference type="PANTHER" id="PTHR45653:SF6">
    <property type="entry name" value="DEDICATOR OF CYTOKINESIS PROTEIN 2"/>
    <property type="match status" value="1"/>
</dbReference>
<name>A0A8C4M077_EQUAS</name>
<dbReference type="InterPro" id="IPR016024">
    <property type="entry name" value="ARM-type_fold"/>
</dbReference>
<evidence type="ECO:0000256" key="1">
    <source>
        <dbReference type="ARBA" id="ARBA00004496"/>
    </source>
</evidence>
<dbReference type="Ensembl" id="ENSEAST00005020873.1">
    <property type="protein sequence ID" value="ENSEASP00005019233.1"/>
    <property type="gene ID" value="ENSEASG00005013144.1"/>
</dbReference>
<dbReference type="FunFam" id="1.20.1270.350:FF:000001">
    <property type="entry name" value="dedicator of cytokinesis protein 4"/>
    <property type="match status" value="1"/>
</dbReference>
<dbReference type="GO" id="GO:0005886">
    <property type="term" value="C:plasma membrane"/>
    <property type="evidence" value="ECO:0007669"/>
    <property type="project" value="TreeGrafter"/>
</dbReference>
<evidence type="ECO:0000256" key="4">
    <source>
        <dbReference type="PROSITE-ProRule" id="PRU00983"/>
    </source>
</evidence>
<comment type="subcellular location">
    <subcellularLocation>
        <location evidence="1">Cytoplasm</location>
    </subcellularLocation>
</comment>
<dbReference type="InterPro" id="IPR035892">
    <property type="entry name" value="C2_domain_sf"/>
</dbReference>
<organism evidence="6">
    <name type="scientific">Equus asinus asinus</name>
    <dbReference type="NCBI Taxonomy" id="83772"/>
    <lineage>
        <taxon>Eukaryota</taxon>
        <taxon>Metazoa</taxon>
        <taxon>Chordata</taxon>
        <taxon>Craniata</taxon>
        <taxon>Vertebrata</taxon>
        <taxon>Euteleostomi</taxon>
        <taxon>Mammalia</taxon>
        <taxon>Eutheria</taxon>
        <taxon>Laurasiatheria</taxon>
        <taxon>Perissodactyla</taxon>
        <taxon>Equidae</taxon>
        <taxon>Equus</taxon>
    </lineage>
</organism>
<dbReference type="GO" id="GO:0016477">
    <property type="term" value="P:cell migration"/>
    <property type="evidence" value="ECO:0007669"/>
    <property type="project" value="TreeGrafter"/>
</dbReference>
<gene>
    <name evidence="6" type="primary">DOCK2</name>
</gene>
<dbReference type="GO" id="GO:0007520">
    <property type="term" value="P:myoblast fusion"/>
    <property type="evidence" value="ECO:0007669"/>
    <property type="project" value="TreeGrafter"/>
</dbReference>
<dbReference type="InterPro" id="IPR027007">
    <property type="entry name" value="C2_DOCK-type_domain"/>
</dbReference>
<evidence type="ECO:0000313" key="6">
    <source>
        <dbReference type="Ensembl" id="ENSEASP00005019233.1"/>
    </source>
</evidence>
<dbReference type="Gene3D" id="2.60.40.150">
    <property type="entry name" value="C2 domain"/>
    <property type="match status" value="1"/>
</dbReference>
<comment type="similarity">
    <text evidence="4">Belongs to the DOCK family.</text>
</comment>
<keyword evidence="3" id="KW-0597">Phosphoprotein</keyword>
<dbReference type="Pfam" id="PF23554">
    <property type="entry name" value="TPR_DOCK"/>
    <property type="match status" value="1"/>
</dbReference>
<evidence type="ECO:0000259" key="5">
    <source>
        <dbReference type="PROSITE" id="PS51650"/>
    </source>
</evidence>
<evidence type="ECO:0000256" key="2">
    <source>
        <dbReference type="ARBA" id="ARBA00022490"/>
    </source>
</evidence>
<sequence length="1144" mass="132138">FTIYNFQGSGTLQLSLQIGDVVRIQETCGGESLAQGIFPKSFIHIKEVTVEKRRNIENIIPAEIPLAQEVTTTLWEWGSIWKQLYVASKQERFLQVQSMMYDLMEWRSQLLSGTLPKDELKELKQKVTSKIDYGNKILELDLIVRDEDGNILDPDTTSVISLFHAHEEATGKITERIKEEMSKDQPDYGMYSRISSSPTHSLYVFVRNFVCRIGEDAELFMSLYDPNKQMVISENYVVRWSSRGFPKEIEMLNNLKVVFTDLGNKDLNRDKIYLICQIVRVGKMDLKDSNSKKCTLGLRRPFGVAVGDPMRASSEQFVLFFPFRVTAENDFLHSLLGKVTASKGDSGGQGLWVTMKMLVGDIIQIRKDYPHLVDRTTVVARKLGFPEIIMPGDVRNDIYITLLQGDFDKYNKTTQRNVEVIMCVCTEDGKTLPNAICVGAGDKPMSEYRSVVYYQVKQPRWMETVKVAVPIEDMQKIHLRFMFRHRSSLESKDRGEKNFAMSYVKLMKEDGTTLHDGCHDLVVLKGDSKKMEDASAYLTLPSYRHHVENKTTTLSRSSSSVGGLSVSSRDVFSISTLVCSTKLTQNVGLLGLLKWRKKPQLLQENLEKLKIVDGEEVVKFLQDTLDALFNIMMEHSQSNEYDILVFDALIYIIGLIADRKFQHFNTVLEAYIQQHFSATLAYKKLMTVLKTYLDTSSRGEQCEPILRTLKALEYVFKFIVRSRTLFSQLYEGKEQMEFEESMRRLFESINNLMKSQYKTTILLQVAALKYIPSVLHDVETVFDAKLLSQLLYEFYTCIPPVKLQKQKVQSMNEIVQSNLFKKQECRDILLPVITKELKELLEQKDEMQHQVQEKKYCVELLNSILEVLSCQDAAFTYHHIQEIMVQLLRTVNRTVITMGRDHVLISHFVACMTAILNQMGDQHYSFYIETFQTSSELVDFLMETFIMFKDLIGKNVYPVDWMAMSMVQNRVFLRAINKFAETMNQKFLEHTNFEFQLWNNYFHLAVAFITQDSLQLEQFSHAKYNKILNKYGDMRRLIGFSIRDMWYKLGQNKICFIPGMVGPILEMTLIPEAELRKATIPIFFDMMLCEYQRSGDFKKFENEIILKLDHEVEGGRGDEQYMQLLESITDRGCGPGLLSEGFPC</sequence>
<dbReference type="InterPro" id="IPR026791">
    <property type="entry name" value="DOCK"/>
</dbReference>
<dbReference type="InterPro" id="IPR042455">
    <property type="entry name" value="DOCK_N_sub1"/>
</dbReference>
<accession>A0A8C4M077</accession>
<dbReference type="PANTHER" id="PTHR45653">
    <property type="entry name" value="DEDICATOR OF CYTOKINESIS"/>
    <property type="match status" value="1"/>
</dbReference>
<dbReference type="Pfam" id="PF14429">
    <property type="entry name" value="DOCK-C2"/>
    <property type="match status" value="1"/>
</dbReference>
<dbReference type="InterPro" id="IPR056372">
    <property type="entry name" value="TPR_DOCK"/>
</dbReference>
<dbReference type="SUPFAM" id="SSF48371">
    <property type="entry name" value="ARM repeat"/>
    <property type="match status" value="1"/>
</dbReference>